<organism evidence="4 5">
    <name type="scientific">Panicum virgatum</name>
    <name type="common">Blackwell switchgrass</name>
    <dbReference type="NCBI Taxonomy" id="38727"/>
    <lineage>
        <taxon>Eukaryota</taxon>
        <taxon>Viridiplantae</taxon>
        <taxon>Streptophyta</taxon>
        <taxon>Embryophyta</taxon>
        <taxon>Tracheophyta</taxon>
        <taxon>Spermatophyta</taxon>
        <taxon>Magnoliopsida</taxon>
        <taxon>Liliopsida</taxon>
        <taxon>Poales</taxon>
        <taxon>Poaceae</taxon>
        <taxon>PACMAD clade</taxon>
        <taxon>Panicoideae</taxon>
        <taxon>Panicodae</taxon>
        <taxon>Paniceae</taxon>
        <taxon>Panicinae</taxon>
        <taxon>Panicum</taxon>
        <taxon>Panicum sect. Hiantes</taxon>
    </lineage>
</organism>
<dbReference type="OrthoDB" id="607706at2759"/>
<dbReference type="SUPFAM" id="SSF53098">
    <property type="entry name" value="Ribonuclease H-like"/>
    <property type="match status" value="1"/>
</dbReference>
<name>A0A8T0RRD6_PANVG</name>
<protein>
    <recommendedName>
        <fullName evidence="3">3'-5' exonuclease domain-containing protein</fullName>
    </recommendedName>
</protein>
<dbReference type="GO" id="GO:0005737">
    <property type="term" value="C:cytoplasm"/>
    <property type="evidence" value="ECO:0007669"/>
    <property type="project" value="TreeGrafter"/>
</dbReference>
<evidence type="ECO:0000259" key="3">
    <source>
        <dbReference type="Pfam" id="PF01612"/>
    </source>
</evidence>
<dbReference type="InterPro" id="IPR002562">
    <property type="entry name" value="3'-5'_exonuclease_dom"/>
</dbReference>
<dbReference type="GO" id="GO:0003676">
    <property type="term" value="F:nucleic acid binding"/>
    <property type="evidence" value="ECO:0007669"/>
    <property type="project" value="InterPro"/>
</dbReference>
<proteinExistence type="predicted"/>
<dbReference type="PANTHER" id="PTHR13620">
    <property type="entry name" value="3-5 EXONUCLEASE"/>
    <property type="match status" value="1"/>
</dbReference>
<dbReference type="PANTHER" id="PTHR13620:SF83">
    <property type="entry name" value="OS01G0660800 PROTEIN"/>
    <property type="match status" value="1"/>
</dbReference>
<gene>
    <name evidence="4" type="ORF">PVAP13_5NG166300</name>
</gene>
<dbReference type="GO" id="GO:0006139">
    <property type="term" value="P:nucleobase-containing compound metabolic process"/>
    <property type="evidence" value="ECO:0007669"/>
    <property type="project" value="InterPro"/>
</dbReference>
<dbReference type="GO" id="GO:0005634">
    <property type="term" value="C:nucleus"/>
    <property type="evidence" value="ECO:0007669"/>
    <property type="project" value="TreeGrafter"/>
</dbReference>
<dbReference type="Pfam" id="PF01612">
    <property type="entry name" value="DNA_pol_A_exo1"/>
    <property type="match status" value="1"/>
</dbReference>
<dbReference type="Gene3D" id="3.30.420.10">
    <property type="entry name" value="Ribonuclease H-like superfamily/Ribonuclease H"/>
    <property type="match status" value="1"/>
</dbReference>
<dbReference type="InterPro" id="IPR036397">
    <property type="entry name" value="RNaseH_sf"/>
</dbReference>
<dbReference type="InterPro" id="IPR051132">
    <property type="entry name" value="3-5_Exonuclease_domain"/>
</dbReference>
<accession>A0A8T0RRD6</accession>
<reference evidence="4" key="1">
    <citation type="submission" date="2020-05" db="EMBL/GenBank/DDBJ databases">
        <title>WGS assembly of Panicum virgatum.</title>
        <authorList>
            <person name="Lovell J.T."/>
            <person name="Jenkins J."/>
            <person name="Shu S."/>
            <person name="Juenger T.E."/>
            <person name="Schmutz J."/>
        </authorList>
    </citation>
    <scope>NUCLEOTIDE SEQUENCE</scope>
    <source>
        <strain evidence="4">AP13</strain>
    </source>
</reference>
<keyword evidence="5" id="KW-1185">Reference proteome</keyword>
<evidence type="ECO:0000256" key="2">
    <source>
        <dbReference type="ARBA" id="ARBA00022801"/>
    </source>
</evidence>
<comment type="caution">
    <text evidence="4">The sequence shown here is derived from an EMBL/GenBank/DDBJ whole genome shotgun (WGS) entry which is preliminary data.</text>
</comment>
<dbReference type="InterPro" id="IPR012337">
    <property type="entry name" value="RNaseH-like_sf"/>
</dbReference>
<evidence type="ECO:0000313" key="5">
    <source>
        <dbReference type="Proteomes" id="UP000823388"/>
    </source>
</evidence>
<evidence type="ECO:0000256" key="1">
    <source>
        <dbReference type="ARBA" id="ARBA00022722"/>
    </source>
</evidence>
<evidence type="ECO:0000313" key="4">
    <source>
        <dbReference type="EMBL" id="KAG2587725.1"/>
    </source>
</evidence>
<keyword evidence="1" id="KW-0540">Nuclease</keyword>
<dbReference type="CDD" id="cd06141">
    <property type="entry name" value="WRN_exo"/>
    <property type="match status" value="1"/>
</dbReference>
<feature type="domain" description="3'-5' exonuclease" evidence="3">
    <location>
        <begin position="5"/>
        <end position="154"/>
    </location>
</feature>
<dbReference type="AlphaFoldDB" id="A0A8T0RRD6"/>
<dbReference type="Proteomes" id="UP000823388">
    <property type="component" value="Chromosome 5N"/>
</dbReference>
<dbReference type="EMBL" id="CM029046">
    <property type="protein sequence ID" value="KAG2587725.1"/>
    <property type="molecule type" value="Genomic_DNA"/>
</dbReference>
<dbReference type="GO" id="GO:0008408">
    <property type="term" value="F:3'-5' exonuclease activity"/>
    <property type="evidence" value="ECO:0007669"/>
    <property type="project" value="InterPro"/>
</dbReference>
<sequence>MVARLDVEWRPSYRGKQNPVATLQLCVDRRCLIFQLLHADYLHAALPGFLGDRAVRFFGVGVDADAARLRADHGLEVGRAVDLRGYAEEYAGRPDLRQAGLRAIAAAVLGVDLAKPHGVTTSRWDARSLSDEQITYACLDAFVSSEVARKLQRQEQIFRCVS</sequence>
<keyword evidence="2" id="KW-0378">Hydrolase</keyword>